<dbReference type="GeneID" id="122145366"/>
<dbReference type="CTD" id="100151758"/>
<name>A0A9Q9Y830_CYPCA</name>
<evidence type="ECO:0000313" key="5">
    <source>
        <dbReference type="RefSeq" id="XP_042614945.1"/>
    </source>
</evidence>
<accession>A0A9Q9Y830</accession>
<keyword evidence="2 3" id="KW-0175">Coiled coil</keyword>
<dbReference type="GO" id="GO:0031122">
    <property type="term" value="P:cytoplasmic microtubule organization"/>
    <property type="evidence" value="ECO:0007669"/>
    <property type="project" value="TreeGrafter"/>
</dbReference>
<protein>
    <submittedName>
        <fullName evidence="5">SLAIN motif-containing protein 1 isoform X1</fullName>
    </submittedName>
</protein>
<evidence type="ECO:0000256" key="1">
    <source>
        <dbReference type="ARBA" id="ARBA00006652"/>
    </source>
</evidence>
<feature type="region of interest" description="Disordered" evidence="4">
    <location>
        <begin position="187"/>
        <end position="227"/>
    </location>
</feature>
<evidence type="ECO:0000256" key="3">
    <source>
        <dbReference type="SAM" id="Coils"/>
    </source>
</evidence>
<organism evidence="5">
    <name type="scientific">Cyprinus carpio</name>
    <name type="common">Common carp</name>
    <dbReference type="NCBI Taxonomy" id="7962"/>
    <lineage>
        <taxon>Eukaryota</taxon>
        <taxon>Metazoa</taxon>
        <taxon>Chordata</taxon>
        <taxon>Craniata</taxon>
        <taxon>Vertebrata</taxon>
        <taxon>Euteleostomi</taxon>
        <taxon>Actinopterygii</taxon>
        <taxon>Neopterygii</taxon>
        <taxon>Teleostei</taxon>
        <taxon>Ostariophysi</taxon>
        <taxon>Cypriniformes</taxon>
        <taxon>Cyprinidae</taxon>
        <taxon>Cyprininae</taxon>
        <taxon>Cyprinus</taxon>
    </lineage>
</organism>
<dbReference type="Pfam" id="PF15301">
    <property type="entry name" value="SLAIN"/>
    <property type="match status" value="1"/>
</dbReference>
<sequence length="493" mass="53779">MEAAVLKPRMMADARAEREVQKLQELVRKLERQNEQLRARANNVPPSPACLRATSRCIPSPAPSLACQYFPPDDPFPYFQPHSAADDEDDEDEEDELMLLELESVSPSGDSDETWLYESPRSHLRSGAGLDALQWTRHVLDQLRPELDAGRHSLGQRLESVSRWRSGFSSPALPRARVVGVSPLCTSSPSSKPCAPLPSSTSCERAGRRVRRGVDGDVSASEPDHDSVTLGYRLQDLTDVQVMARLQEESLRQDYASSSSSSSSSVNRRSASFSFQFGQRGDLHLNEEEEDDDEDYGQLPPPQPRLSRAGALPHSQTFSSIRDWTRSSTPRSSAAPQTQTQTQTGLRSSSDKLRRSMPNLLVSAALSPVSSSPALRSSQSFESSGALTLTRLQSSIPAPAPLQNRVQSLGSFSSRQPLKATAYVSPTIKSSSVSLQSLSVSEIPKAPASQILSRSGLPRPASFIASGSSPRGRLSAPVRSLLTPPRSWREGCY</sequence>
<proteinExistence type="inferred from homology"/>
<dbReference type="PANTHER" id="PTHR22406">
    <property type="entry name" value="NASCENT POLYPEPTIDE-ASSOCIATED COMPLEX SUBUNIT ALPHA, MUSCLE-SPECIFIC FORM"/>
    <property type="match status" value="1"/>
</dbReference>
<feature type="compositionally biased region" description="Polar residues" evidence="4">
    <location>
        <begin position="314"/>
        <end position="336"/>
    </location>
</feature>
<dbReference type="GO" id="GO:0035371">
    <property type="term" value="C:microtubule plus-end"/>
    <property type="evidence" value="ECO:0007669"/>
    <property type="project" value="TreeGrafter"/>
</dbReference>
<dbReference type="RefSeq" id="XP_042614945.1">
    <property type="nucleotide sequence ID" value="XM_042759011.1"/>
</dbReference>
<dbReference type="GO" id="GO:0007020">
    <property type="term" value="P:microtubule nucleation"/>
    <property type="evidence" value="ECO:0007669"/>
    <property type="project" value="TreeGrafter"/>
</dbReference>
<gene>
    <name evidence="5" type="primary">slain1b</name>
</gene>
<dbReference type="PANTHER" id="PTHR22406:SF2">
    <property type="entry name" value="SLAIN MOTIF-CONTAINING PROTEIN 1"/>
    <property type="match status" value="1"/>
</dbReference>
<evidence type="ECO:0000256" key="2">
    <source>
        <dbReference type="ARBA" id="ARBA00023054"/>
    </source>
</evidence>
<feature type="region of interest" description="Disordered" evidence="4">
    <location>
        <begin position="288"/>
        <end position="353"/>
    </location>
</feature>
<dbReference type="InterPro" id="IPR026179">
    <property type="entry name" value="Slain"/>
</dbReference>
<dbReference type="Proteomes" id="UP001155660">
    <property type="component" value="Chromosome A6"/>
</dbReference>
<dbReference type="OrthoDB" id="8819875at2759"/>
<comment type="similarity">
    <text evidence="1">Belongs to the SLAIN motif-containing family.</text>
</comment>
<reference evidence="5" key="1">
    <citation type="submission" date="2025-08" db="UniProtKB">
        <authorList>
            <consortium name="RefSeq"/>
        </authorList>
    </citation>
    <scope>IDENTIFICATION</scope>
    <source>
        <tissue evidence="5">Muscle</tissue>
    </source>
</reference>
<dbReference type="AlphaFoldDB" id="A0A9Q9Y830"/>
<feature type="coiled-coil region" evidence="3">
    <location>
        <begin position="13"/>
        <end position="43"/>
    </location>
</feature>
<dbReference type="KEGG" id="ccar:122145366"/>
<dbReference type="GO" id="GO:0031116">
    <property type="term" value="P:positive regulation of microtubule polymerization"/>
    <property type="evidence" value="ECO:0007669"/>
    <property type="project" value="TreeGrafter"/>
</dbReference>
<evidence type="ECO:0000256" key="4">
    <source>
        <dbReference type="SAM" id="MobiDB-lite"/>
    </source>
</evidence>